<name>A0A975H2Q8_9BURK</name>
<dbReference type="Pfam" id="PF16116">
    <property type="entry name" value="DUF4832"/>
    <property type="match status" value="1"/>
</dbReference>
<evidence type="ECO:0000259" key="1">
    <source>
        <dbReference type="Pfam" id="PF16116"/>
    </source>
</evidence>
<evidence type="ECO:0000313" key="3">
    <source>
        <dbReference type="Proteomes" id="UP000663903"/>
    </source>
</evidence>
<dbReference type="RefSeq" id="WP_208008025.1">
    <property type="nucleotide sequence ID" value="NZ_CP071796.1"/>
</dbReference>
<dbReference type="EMBL" id="CP071796">
    <property type="protein sequence ID" value="QTD44461.1"/>
    <property type="molecule type" value="Genomic_DNA"/>
</dbReference>
<evidence type="ECO:0000313" key="2">
    <source>
        <dbReference type="EMBL" id="QTD44461.1"/>
    </source>
</evidence>
<reference evidence="2" key="1">
    <citation type="submission" date="2021-03" db="EMBL/GenBank/DDBJ databases">
        <title>Ottowia sp. 27C isolated from the cloaca of a Giant Asian pond turtle (Heosemys grandis).</title>
        <authorList>
            <person name="Spergser J."/>
            <person name="Busse H.-J."/>
        </authorList>
    </citation>
    <scope>NUCLEOTIDE SEQUENCE</scope>
    <source>
        <strain evidence="2">27C</strain>
    </source>
</reference>
<gene>
    <name evidence="2" type="ORF">J1M35_15355</name>
</gene>
<proteinExistence type="predicted"/>
<dbReference type="Proteomes" id="UP000663903">
    <property type="component" value="Chromosome"/>
</dbReference>
<sequence>MGWSATPPATYDGSSAARSGVHNDCFLASRTDVGTYSEDAATRARQRNYVMALSKVAPFGGETCSPDDDSDAQPRSGCADILSEGAQFSLTYLNRDYYRPLFHDKWEQERCMAQVQRSMGYRWELVQATHTTSAAPGGAVGITFDIKNTGWARLYNARPTELVLKHRTSSATIRLPLSGLDATRWLPGVVSTATGTAALPNTATTGPYDVYLAWPDAAPAIRNDARFAIRPANADVSAAGQAWNAGMGAFKLGTALTVQ</sequence>
<dbReference type="AlphaFoldDB" id="A0A975H2Q8"/>
<organism evidence="2 3">
    <name type="scientific">Ottowia testudinis</name>
    <dbReference type="NCBI Taxonomy" id="2816950"/>
    <lineage>
        <taxon>Bacteria</taxon>
        <taxon>Pseudomonadati</taxon>
        <taxon>Pseudomonadota</taxon>
        <taxon>Betaproteobacteria</taxon>
        <taxon>Burkholderiales</taxon>
        <taxon>Comamonadaceae</taxon>
        <taxon>Ottowia</taxon>
    </lineage>
</organism>
<dbReference type="InterPro" id="IPR032267">
    <property type="entry name" value="DUF4832"/>
</dbReference>
<keyword evidence="3" id="KW-1185">Reference proteome</keyword>
<feature type="domain" description="DUF4832" evidence="1">
    <location>
        <begin position="18"/>
        <end position="233"/>
    </location>
</feature>
<dbReference type="KEGG" id="otd:J1M35_15355"/>
<accession>A0A975H2Q8</accession>
<protein>
    <submittedName>
        <fullName evidence="2">DUF4832 domain-containing protein</fullName>
    </submittedName>
</protein>